<evidence type="ECO:0000256" key="1">
    <source>
        <dbReference type="ARBA" id="ARBA00022553"/>
    </source>
</evidence>
<proteinExistence type="predicted"/>
<keyword evidence="4" id="KW-1185">Reference proteome</keyword>
<reference evidence="3 4" key="1">
    <citation type="submission" date="2024-02" db="EMBL/GenBank/DDBJ databases">
        <title>Chromosome-scale genome assembly of the rough periwinkle Littorina saxatilis.</title>
        <authorList>
            <person name="De Jode A."/>
            <person name="Faria R."/>
            <person name="Formenti G."/>
            <person name="Sims Y."/>
            <person name="Smith T.P."/>
            <person name="Tracey A."/>
            <person name="Wood J.M.D."/>
            <person name="Zagrodzka Z.B."/>
            <person name="Johannesson K."/>
            <person name="Butlin R.K."/>
            <person name="Leder E.H."/>
        </authorList>
    </citation>
    <scope>NUCLEOTIDE SEQUENCE [LARGE SCALE GENOMIC DNA]</scope>
    <source>
        <strain evidence="3">Snail1</strain>
        <tissue evidence="3">Muscle</tissue>
    </source>
</reference>
<evidence type="ECO:0008006" key="5">
    <source>
        <dbReference type="Google" id="ProtNLM"/>
    </source>
</evidence>
<feature type="compositionally biased region" description="Basic and acidic residues" evidence="2">
    <location>
        <begin position="333"/>
        <end position="351"/>
    </location>
</feature>
<feature type="compositionally biased region" description="Low complexity" evidence="2">
    <location>
        <begin position="28"/>
        <end position="39"/>
    </location>
</feature>
<dbReference type="Pfam" id="PF15388">
    <property type="entry name" value="FAM117"/>
    <property type="match status" value="1"/>
</dbReference>
<evidence type="ECO:0000313" key="3">
    <source>
        <dbReference type="EMBL" id="KAK7109432.1"/>
    </source>
</evidence>
<organism evidence="3 4">
    <name type="scientific">Littorina saxatilis</name>
    <dbReference type="NCBI Taxonomy" id="31220"/>
    <lineage>
        <taxon>Eukaryota</taxon>
        <taxon>Metazoa</taxon>
        <taxon>Spiralia</taxon>
        <taxon>Lophotrochozoa</taxon>
        <taxon>Mollusca</taxon>
        <taxon>Gastropoda</taxon>
        <taxon>Caenogastropoda</taxon>
        <taxon>Littorinimorpha</taxon>
        <taxon>Littorinoidea</taxon>
        <taxon>Littorinidae</taxon>
        <taxon>Littorina</taxon>
    </lineage>
</organism>
<dbReference type="Proteomes" id="UP001374579">
    <property type="component" value="Unassembled WGS sequence"/>
</dbReference>
<dbReference type="PANTHER" id="PTHR14972">
    <property type="entry name" value="AGAP011572-PA"/>
    <property type="match status" value="1"/>
</dbReference>
<gene>
    <name evidence="3" type="ORF">V1264_013475</name>
</gene>
<feature type="region of interest" description="Disordered" evidence="2">
    <location>
        <begin position="242"/>
        <end position="365"/>
    </location>
</feature>
<comment type="caution">
    <text evidence="3">The sequence shown here is derived from an EMBL/GenBank/DDBJ whole genome shotgun (WGS) entry which is preliminary data.</text>
</comment>
<dbReference type="InterPro" id="IPR026642">
    <property type="entry name" value="Glcci1/FAM117"/>
</dbReference>
<keyword evidence="1" id="KW-0597">Phosphoprotein</keyword>
<dbReference type="AlphaFoldDB" id="A0AAN9BPM9"/>
<dbReference type="PANTHER" id="PTHR14972:SF8">
    <property type="entry name" value="GLUCOCORTICOID-INDUCED TRANSCRIPT 1 PROTEIN-LIKE ISOFORM X1"/>
    <property type="match status" value="1"/>
</dbReference>
<sequence length="463" mass="50189">MSRVRRNVSPSTTKQGPIKAVIAFSLKNNASASRSSNSSPRGNDRLWSARKSPDQRSSPERRSPGSPSQKDKSKSHRHSPVQYLSPSAWRASSADPLVPYLTGQWPKDINSYHHYHSGGVFMCDKSTQTIDDLEHIPEKKKSKGHRRSASFGQGDLSKEVIKQRLQKTKEGSRYDSGKQRLSPVAGVHTLSHTAPPTVFAALLKTIIIPTTSHIPTRQNMNRFQRNSVEGLNVEIEKLVLSKPGTTSSAGQEPEEPEVLRAQDIPDGHRAPIPEVTRLSCTRSVDTQTPSARAAEEVQPTSAGAPPVVANRPDSVSPAVAGALAPPSYTTDLLHPECRSDSLESKSSKGDSEYGSPEPSKFVSSPKLEKSCPFVRLPPDGCEKVKVIEESRPSIKEPLLFCPVKPNQFVFKPSQGSAFCPLIKHYLSESGDLSAIRPSSAPLSVSVAVPPASALNQSPTIEGQ</sequence>
<evidence type="ECO:0000256" key="2">
    <source>
        <dbReference type="SAM" id="MobiDB-lite"/>
    </source>
</evidence>
<feature type="region of interest" description="Disordered" evidence="2">
    <location>
        <begin position="28"/>
        <end position="88"/>
    </location>
</feature>
<name>A0AAN9BPM9_9CAEN</name>
<feature type="region of interest" description="Disordered" evidence="2">
    <location>
        <begin position="136"/>
        <end position="159"/>
    </location>
</feature>
<dbReference type="EMBL" id="JBAMIC010000003">
    <property type="protein sequence ID" value="KAK7109432.1"/>
    <property type="molecule type" value="Genomic_DNA"/>
</dbReference>
<feature type="compositionally biased region" description="Basic and acidic residues" evidence="2">
    <location>
        <begin position="51"/>
        <end position="63"/>
    </location>
</feature>
<evidence type="ECO:0000313" key="4">
    <source>
        <dbReference type="Proteomes" id="UP001374579"/>
    </source>
</evidence>
<feature type="compositionally biased region" description="Basic and acidic residues" evidence="2">
    <location>
        <begin position="257"/>
        <end position="271"/>
    </location>
</feature>
<feature type="compositionally biased region" description="Polar residues" evidence="2">
    <location>
        <begin position="278"/>
        <end position="290"/>
    </location>
</feature>
<accession>A0AAN9BPM9</accession>
<protein>
    <recommendedName>
        <fullName evidence="5">Glucocorticoid-induced transcript 1 protein</fullName>
    </recommendedName>
</protein>
<feature type="region of interest" description="Disordered" evidence="2">
    <location>
        <begin position="1"/>
        <end position="20"/>
    </location>
</feature>